<name>A0ABV1LWQ9_9BURK</name>
<dbReference type="PANTHER" id="PTHR43760">
    <property type="entry name" value="ENDORIBONUCLEASE-RELATED"/>
    <property type="match status" value="1"/>
</dbReference>
<accession>A0ABV1LWQ9</accession>
<dbReference type="Proteomes" id="UP001469089">
    <property type="component" value="Unassembled WGS sequence"/>
</dbReference>
<dbReference type="RefSeq" id="WP_349545381.1">
    <property type="nucleotide sequence ID" value="NZ_JAOALG010000002.1"/>
</dbReference>
<dbReference type="SUPFAM" id="SSF55298">
    <property type="entry name" value="YjgF-like"/>
    <property type="match status" value="1"/>
</dbReference>
<dbReference type="Pfam" id="PF14588">
    <property type="entry name" value="YjgF_endoribonc"/>
    <property type="match status" value="1"/>
</dbReference>
<comment type="caution">
    <text evidence="2">The sequence shown here is derived from an EMBL/GenBank/DDBJ whole genome shotgun (WGS) entry which is preliminary data.</text>
</comment>
<dbReference type="InterPro" id="IPR013813">
    <property type="entry name" value="Endoribo_LPSP/chorism_mut-like"/>
</dbReference>
<feature type="domain" description="Endoribonuclease L-PSP/chorismate mutase-like" evidence="1">
    <location>
        <begin position="12"/>
        <end position="145"/>
    </location>
</feature>
<dbReference type="Gene3D" id="3.30.1330.40">
    <property type="entry name" value="RutC-like"/>
    <property type="match status" value="1"/>
</dbReference>
<dbReference type="PANTHER" id="PTHR43760:SF1">
    <property type="entry name" value="ENDORIBONUCLEASE L-PSP_CHORISMATE MUTASE-LIKE DOMAIN-CONTAINING PROTEIN"/>
    <property type="match status" value="1"/>
</dbReference>
<proteinExistence type="predicted"/>
<gene>
    <name evidence="2" type="ORF">N0A02_30410</name>
</gene>
<reference evidence="2 3" key="1">
    <citation type="journal article" date="2024" name="Chem. Sci.">
        <title>Discovery of a lagriamide polyketide by integrated genome mining, isotopic labeling, and untargeted metabolomics.</title>
        <authorList>
            <person name="Fergusson C.H."/>
            <person name="Saulog J."/>
            <person name="Paulo B.S."/>
            <person name="Wilson D.M."/>
            <person name="Liu D.Y."/>
            <person name="Morehouse N.J."/>
            <person name="Waterworth S."/>
            <person name="Barkei J."/>
            <person name="Gray C.A."/>
            <person name="Kwan J.C."/>
            <person name="Eustaquio A.S."/>
            <person name="Linington R.G."/>
        </authorList>
    </citation>
    <scope>NUCLEOTIDE SEQUENCE [LARGE SCALE GENOMIC DNA]</scope>
    <source>
        <strain evidence="2 3">RL17-338-BIF-B</strain>
    </source>
</reference>
<dbReference type="CDD" id="cd02199">
    <property type="entry name" value="YjgF_YER057c_UK114_like_1"/>
    <property type="match status" value="1"/>
</dbReference>
<dbReference type="InterPro" id="IPR035959">
    <property type="entry name" value="RutC-like_sf"/>
</dbReference>
<evidence type="ECO:0000313" key="2">
    <source>
        <dbReference type="EMBL" id="MEQ5843775.1"/>
    </source>
</evidence>
<protein>
    <submittedName>
        <fullName evidence="2">RidA family protein</fullName>
    </submittedName>
</protein>
<dbReference type="EMBL" id="JAOALG010000002">
    <property type="protein sequence ID" value="MEQ5843775.1"/>
    <property type="molecule type" value="Genomic_DNA"/>
</dbReference>
<sequence>MTEDKKSIVELKLAEMGLRLPPALPARGSYEPWSVARGLLLVSGQGPFRDGAFVHNGVIGRDISVAQGYEAAQIAALNLIAQVKAACDGDLGRVVRAVKLLGFVRSVEHFTEHPAVIDGASDLLLKVFGTCGKHSRSAVGVASLPFGICVEIEAIFEISGRPVG</sequence>
<evidence type="ECO:0000259" key="1">
    <source>
        <dbReference type="Pfam" id="PF14588"/>
    </source>
</evidence>
<keyword evidence="3" id="KW-1185">Reference proteome</keyword>
<organism evidence="2 3">
    <name type="scientific">Paraburkholderia acidicola</name>
    <dbReference type="NCBI Taxonomy" id="1912599"/>
    <lineage>
        <taxon>Bacteria</taxon>
        <taxon>Pseudomonadati</taxon>
        <taxon>Pseudomonadota</taxon>
        <taxon>Betaproteobacteria</taxon>
        <taxon>Burkholderiales</taxon>
        <taxon>Burkholderiaceae</taxon>
        <taxon>Paraburkholderia</taxon>
    </lineage>
</organism>
<evidence type="ECO:0000313" key="3">
    <source>
        <dbReference type="Proteomes" id="UP001469089"/>
    </source>
</evidence>